<dbReference type="Proteomes" id="UP000594638">
    <property type="component" value="Unassembled WGS sequence"/>
</dbReference>
<dbReference type="AlphaFoldDB" id="A0A8S0T622"/>
<name>A0A8S0T622_OLEEU</name>
<dbReference type="Gramene" id="OE9A005910T1">
    <property type="protein sequence ID" value="OE9A005910C1"/>
    <property type="gene ID" value="OE9A005910"/>
</dbReference>
<keyword evidence="2" id="KW-1185">Reference proteome</keyword>
<evidence type="ECO:0000313" key="2">
    <source>
        <dbReference type="Proteomes" id="UP000594638"/>
    </source>
</evidence>
<accession>A0A8S0T622</accession>
<gene>
    <name evidence="1" type="ORF">OLEA9_A005910</name>
</gene>
<dbReference type="EMBL" id="CACTIH010005643">
    <property type="protein sequence ID" value="CAA2999639.1"/>
    <property type="molecule type" value="Genomic_DNA"/>
</dbReference>
<sequence length="53" mass="6409">MIQLRLRNETLLFLWNQNTTQTSGYNDAKFHDQLQNYLTNAWSHLEHSDLQFL</sequence>
<reference evidence="1 2" key="1">
    <citation type="submission" date="2019-12" db="EMBL/GenBank/DDBJ databases">
        <authorList>
            <person name="Alioto T."/>
            <person name="Alioto T."/>
            <person name="Gomez Garrido J."/>
        </authorList>
    </citation>
    <scope>NUCLEOTIDE SEQUENCE [LARGE SCALE GENOMIC DNA]</scope>
</reference>
<protein>
    <submittedName>
        <fullName evidence="1">Uncharacterized protein</fullName>
    </submittedName>
</protein>
<evidence type="ECO:0000313" key="1">
    <source>
        <dbReference type="EMBL" id="CAA2999639.1"/>
    </source>
</evidence>
<comment type="caution">
    <text evidence="1">The sequence shown here is derived from an EMBL/GenBank/DDBJ whole genome shotgun (WGS) entry which is preliminary data.</text>
</comment>
<proteinExistence type="predicted"/>
<organism evidence="1 2">
    <name type="scientific">Olea europaea subsp. europaea</name>
    <dbReference type="NCBI Taxonomy" id="158383"/>
    <lineage>
        <taxon>Eukaryota</taxon>
        <taxon>Viridiplantae</taxon>
        <taxon>Streptophyta</taxon>
        <taxon>Embryophyta</taxon>
        <taxon>Tracheophyta</taxon>
        <taxon>Spermatophyta</taxon>
        <taxon>Magnoliopsida</taxon>
        <taxon>eudicotyledons</taxon>
        <taxon>Gunneridae</taxon>
        <taxon>Pentapetalae</taxon>
        <taxon>asterids</taxon>
        <taxon>lamiids</taxon>
        <taxon>Lamiales</taxon>
        <taxon>Oleaceae</taxon>
        <taxon>Oleeae</taxon>
        <taxon>Olea</taxon>
    </lineage>
</organism>